<keyword evidence="2" id="KW-0964">Secreted</keyword>
<dbReference type="PANTHER" id="PTHR11967:SF2">
    <property type="entry name" value="ALPHA-1-ACID GLYCOPROTEIN 1"/>
    <property type="match status" value="1"/>
</dbReference>
<feature type="signal peptide" evidence="5">
    <location>
        <begin position="1"/>
        <end position="18"/>
    </location>
</feature>
<dbReference type="InterPro" id="IPR012674">
    <property type="entry name" value="Calycin"/>
</dbReference>
<reference evidence="6" key="1">
    <citation type="submission" date="2020-10" db="EMBL/GenBank/DDBJ databases">
        <title>Chromosome-scale genome assembly of the Allis shad, Alosa alosa.</title>
        <authorList>
            <person name="Margot Z."/>
            <person name="Christophe K."/>
            <person name="Cabau C."/>
            <person name="Louis A."/>
            <person name="Berthelot C."/>
            <person name="Parey E."/>
            <person name="Roest Crollius H."/>
            <person name="Montfort J."/>
            <person name="Robinson-Rechavi M."/>
            <person name="Bucao C."/>
            <person name="Bouchez O."/>
            <person name="Gislard M."/>
            <person name="Lluch J."/>
            <person name="Milhes M."/>
            <person name="Lampietro C."/>
            <person name="Lopez Roques C."/>
            <person name="Donnadieu C."/>
            <person name="Braasch I."/>
            <person name="Desvignes T."/>
            <person name="Postlethwait J."/>
            <person name="Bobe J."/>
            <person name="Guiguen Y."/>
        </authorList>
    </citation>
    <scope>NUCLEOTIDE SEQUENCE</scope>
    <source>
        <strain evidence="6">M-15738</strain>
        <tissue evidence="6">Blood</tissue>
    </source>
</reference>
<accession>A0AAV6HC27</accession>
<dbReference type="GO" id="GO:0005576">
    <property type="term" value="C:extracellular region"/>
    <property type="evidence" value="ECO:0007669"/>
    <property type="project" value="UniProtKB-SubCell"/>
</dbReference>
<dbReference type="SUPFAM" id="SSF50814">
    <property type="entry name" value="Lipocalins"/>
    <property type="match status" value="1"/>
</dbReference>
<organism evidence="6 7">
    <name type="scientific">Alosa alosa</name>
    <name type="common">allis shad</name>
    <dbReference type="NCBI Taxonomy" id="278164"/>
    <lineage>
        <taxon>Eukaryota</taxon>
        <taxon>Metazoa</taxon>
        <taxon>Chordata</taxon>
        <taxon>Craniata</taxon>
        <taxon>Vertebrata</taxon>
        <taxon>Euteleostomi</taxon>
        <taxon>Actinopterygii</taxon>
        <taxon>Neopterygii</taxon>
        <taxon>Teleostei</taxon>
        <taxon>Clupei</taxon>
        <taxon>Clupeiformes</taxon>
        <taxon>Clupeoidei</taxon>
        <taxon>Clupeidae</taxon>
        <taxon>Alosa</taxon>
    </lineage>
</organism>
<evidence type="ECO:0000313" key="7">
    <source>
        <dbReference type="Proteomes" id="UP000823561"/>
    </source>
</evidence>
<evidence type="ECO:0000256" key="3">
    <source>
        <dbReference type="ARBA" id="ARBA00022729"/>
    </source>
</evidence>
<comment type="caution">
    <text evidence="6">The sequence shown here is derived from an EMBL/GenBank/DDBJ whole genome shotgun (WGS) entry which is preliminary data.</text>
</comment>
<evidence type="ECO:0000256" key="5">
    <source>
        <dbReference type="SAM" id="SignalP"/>
    </source>
</evidence>
<keyword evidence="7" id="KW-1185">Reference proteome</keyword>
<protein>
    <recommendedName>
        <fullName evidence="8">Apolipoprotein M</fullName>
    </recommendedName>
</protein>
<evidence type="ECO:0008006" key="8">
    <source>
        <dbReference type="Google" id="ProtNLM"/>
    </source>
</evidence>
<dbReference type="Gene3D" id="2.40.128.20">
    <property type="match status" value="1"/>
</dbReference>
<evidence type="ECO:0000313" key="6">
    <source>
        <dbReference type="EMBL" id="KAG5284695.1"/>
    </source>
</evidence>
<sequence length="187" mass="20636">MALLWTISLCGLLSLTLSASPECDELVKPLVLTDSSAIHGKWIVLAALGEGTMQKYLGDMTSSWFEITPTSQEGKVLTRWGDRVNGKCLLGSLDATVSGNKASMIFEGVLHEGEYLQSCPDCLVFMDNSRENDVSSRYLFLSKKEGDLKESELETLKKQAECLNIAQETYTYGTTDLCPYEKVSTLQ</sequence>
<keyword evidence="3 5" id="KW-0732">Signal</keyword>
<dbReference type="AlphaFoldDB" id="A0AAV6HC27"/>
<evidence type="ECO:0000256" key="2">
    <source>
        <dbReference type="ARBA" id="ARBA00022525"/>
    </source>
</evidence>
<dbReference type="EMBL" id="JADWDJ010000002">
    <property type="protein sequence ID" value="KAG5284695.1"/>
    <property type="molecule type" value="Genomic_DNA"/>
</dbReference>
<evidence type="ECO:0000256" key="4">
    <source>
        <dbReference type="ARBA" id="ARBA00023180"/>
    </source>
</evidence>
<name>A0AAV6HC27_9TELE</name>
<evidence type="ECO:0000256" key="1">
    <source>
        <dbReference type="ARBA" id="ARBA00004613"/>
    </source>
</evidence>
<keyword evidence="4" id="KW-0325">Glycoprotein</keyword>
<gene>
    <name evidence="6" type="ORF">AALO_G00029490</name>
</gene>
<comment type="subcellular location">
    <subcellularLocation>
        <location evidence="1">Secreted</location>
    </subcellularLocation>
</comment>
<proteinExistence type="predicted"/>
<dbReference type="Proteomes" id="UP000823561">
    <property type="component" value="Chromosome 2"/>
</dbReference>
<feature type="chain" id="PRO_5043843108" description="Apolipoprotein M" evidence="5">
    <location>
        <begin position="19"/>
        <end position="187"/>
    </location>
</feature>
<dbReference type="PANTHER" id="PTHR11967">
    <property type="entry name" value="ALPHA-1-ACID GLYCOPROTEIN"/>
    <property type="match status" value="1"/>
</dbReference>